<dbReference type="Gene3D" id="1.10.790.20">
    <property type="entry name" value="Domain of unknown function DUF1476"/>
    <property type="match status" value="1"/>
</dbReference>
<dbReference type="InterPro" id="IPR009945">
    <property type="entry name" value="ATPase_inh_sub_z"/>
</dbReference>
<dbReference type="Proteomes" id="UP000244915">
    <property type="component" value="Chromosome 1"/>
</dbReference>
<dbReference type="InterPro" id="IPR038293">
    <property type="entry name" value="ATPase_inh_sub_z_sf"/>
</dbReference>
<gene>
    <name evidence="1" type="ORF">CEW88_08465</name>
</gene>
<dbReference type="Pfam" id="PF07345">
    <property type="entry name" value="ATPaseInh_sub_z"/>
    <property type="match status" value="1"/>
</dbReference>
<accession>A0A2U8HD49</accession>
<evidence type="ECO:0000313" key="2">
    <source>
        <dbReference type="Proteomes" id="UP000244915"/>
    </source>
</evidence>
<evidence type="ECO:0000313" key="1">
    <source>
        <dbReference type="EMBL" id="AWI83711.1"/>
    </source>
</evidence>
<dbReference type="AlphaFoldDB" id="A0A2U8HD49"/>
<proteinExistence type="predicted"/>
<organism evidence="1 2">
    <name type="scientific">Alloyangia pacifica</name>
    <dbReference type="NCBI Taxonomy" id="311180"/>
    <lineage>
        <taxon>Bacteria</taxon>
        <taxon>Pseudomonadati</taxon>
        <taxon>Pseudomonadota</taxon>
        <taxon>Alphaproteobacteria</taxon>
        <taxon>Rhodobacterales</taxon>
        <taxon>Roseobacteraceae</taxon>
        <taxon>Alloyangia</taxon>
    </lineage>
</organism>
<dbReference type="OrthoDB" id="9810387at2"/>
<dbReference type="KEGG" id="ypac:CEW88_08465"/>
<dbReference type="PIRSF" id="PIRSF031780">
    <property type="entry name" value="UCP031780"/>
    <property type="match status" value="1"/>
</dbReference>
<name>A0A2U8HD49_9RHOB</name>
<dbReference type="EMBL" id="CP022189">
    <property type="protein sequence ID" value="AWI83711.1"/>
    <property type="molecule type" value="Genomic_DNA"/>
</dbReference>
<dbReference type="RefSeq" id="WP_108965902.1">
    <property type="nucleotide sequence ID" value="NZ_CP022189.1"/>
</dbReference>
<reference evidence="1 2" key="1">
    <citation type="submission" date="2017-06" db="EMBL/GenBank/DDBJ databases">
        <title>Yangia sp. YSBP01 complete genome sequence.</title>
        <authorList>
            <person name="Woo J.-H."/>
            <person name="Kim H.-S."/>
        </authorList>
    </citation>
    <scope>NUCLEOTIDE SEQUENCE [LARGE SCALE GENOMIC DNA]</scope>
    <source>
        <strain evidence="1 2">YSBP01</strain>
    </source>
</reference>
<sequence length="103" mass="11286">MTTFDNREQAFENKFARDAELHFQAEMRCNRKLALWAAELLGKSEPEAGDYVAQLIKAELDAAGHAGIARVAGDLGDKASAEEIARKRAALLAEARQEILDEG</sequence>
<protein>
    <submittedName>
        <fullName evidence="1">Aldolase</fullName>
    </submittedName>
</protein>